<evidence type="ECO:0000313" key="2">
    <source>
        <dbReference type="Proteomes" id="UP000237000"/>
    </source>
</evidence>
<gene>
    <name evidence="1" type="ORF">TorRG33x02_281040</name>
</gene>
<name>A0A2P5CL95_TREOI</name>
<proteinExistence type="predicted"/>
<reference evidence="2" key="1">
    <citation type="submission" date="2016-06" db="EMBL/GenBank/DDBJ databases">
        <title>Parallel loss of symbiosis genes in relatives of nitrogen-fixing non-legume Parasponia.</title>
        <authorList>
            <person name="Van Velzen R."/>
            <person name="Holmer R."/>
            <person name="Bu F."/>
            <person name="Rutten L."/>
            <person name="Van Zeijl A."/>
            <person name="Liu W."/>
            <person name="Santuari L."/>
            <person name="Cao Q."/>
            <person name="Sharma T."/>
            <person name="Shen D."/>
            <person name="Roswanjaya Y."/>
            <person name="Wardhani T."/>
            <person name="Kalhor M.S."/>
            <person name="Jansen J."/>
            <person name="Van den Hoogen J."/>
            <person name="Gungor B."/>
            <person name="Hartog M."/>
            <person name="Hontelez J."/>
            <person name="Verver J."/>
            <person name="Yang W.-C."/>
            <person name="Schijlen E."/>
            <person name="Repin R."/>
            <person name="Schilthuizen M."/>
            <person name="Schranz E."/>
            <person name="Heidstra R."/>
            <person name="Miyata K."/>
            <person name="Fedorova E."/>
            <person name="Kohlen W."/>
            <person name="Bisseling T."/>
            <person name="Smit S."/>
            <person name="Geurts R."/>
        </authorList>
    </citation>
    <scope>NUCLEOTIDE SEQUENCE [LARGE SCALE GENOMIC DNA]</scope>
    <source>
        <strain evidence="2">cv. RG33-2</strain>
    </source>
</reference>
<keyword evidence="2" id="KW-1185">Reference proteome</keyword>
<dbReference type="Proteomes" id="UP000237000">
    <property type="component" value="Unassembled WGS sequence"/>
</dbReference>
<dbReference type="AlphaFoldDB" id="A0A2P5CL95"/>
<dbReference type="InParanoid" id="A0A2P5CL95"/>
<accession>A0A2P5CL95</accession>
<protein>
    <submittedName>
        <fullName evidence="1">Uncharacterized protein</fullName>
    </submittedName>
</protein>
<dbReference type="EMBL" id="JXTC01000353">
    <property type="protein sequence ID" value="PON61814.1"/>
    <property type="molecule type" value="Genomic_DNA"/>
</dbReference>
<organism evidence="1 2">
    <name type="scientific">Trema orientale</name>
    <name type="common">Charcoal tree</name>
    <name type="synonym">Celtis orientalis</name>
    <dbReference type="NCBI Taxonomy" id="63057"/>
    <lineage>
        <taxon>Eukaryota</taxon>
        <taxon>Viridiplantae</taxon>
        <taxon>Streptophyta</taxon>
        <taxon>Embryophyta</taxon>
        <taxon>Tracheophyta</taxon>
        <taxon>Spermatophyta</taxon>
        <taxon>Magnoliopsida</taxon>
        <taxon>eudicotyledons</taxon>
        <taxon>Gunneridae</taxon>
        <taxon>Pentapetalae</taxon>
        <taxon>rosids</taxon>
        <taxon>fabids</taxon>
        <taxon>Rosales</taxon>
        <taxon>Cannabaceae</taxon>
        <taxon>Trema</taxon>
    </lineage>
</organism>
<comment type="caution">
    <text evidence="1">The sequence shown here is derived from an EMBL/GenBank/DDBJ whole genome shotgun (WGS) entry which is preliminary data.</text>
</comment>
<sequence>MKWKRLHNKYQLLSHVLNKEELSCLKDTSLEKLYLTNQNVGTAIKSTPLTAVGTAVKDLG</sequence>
<evidence type="ECO:0000313" key="1">
    <source>
        <dbReference type="EMBL" id="PON61814.1"/>
    </source>
</evidence>